<organism evidence="1">
    <name type="scientific">Rhizophora mucronata</name>
    <name type="common">Asiatic mangrove</name>
    <dbReference type="NCBI Taxonomy" id="61149"/>
    <lineage>
        <taxon>Eukaryota</taxon>
        <taxon>Viridiplantae</taxon>
        <taxon>Streptophyta</taxon>
        <taxon>Embryophyta</taxon>
        <taxon>Tracheophyta</taxon>
        <taxon>Spermatophyta</taxon>
        <taxon>Magnoliopsida</taxon>
        <taxon>eudicotyledons</taxon>
        <taxon>Gunneridae</taxon>
        <taxon>Pentapetalae</taxon>
        <taxon>rosids</taxon>
        <taxon>fabids</taxon>
        <taxon>Malpighiales</taxon>
        <taxon>Rhizophoraceae</taxon>
        <taxon>Rhizophora</taxon>
    </lineage>
</organism>
<dbReference type="EMBL" id="GGEC01058596">
    <property type="protein sequence ID" value="MBX39080.1"/>
    <property type="molecule type" value="Transcribed_RNA"/>
</dbReference>
<accession>A0A2P2N9K2</accession>
<dbReference type="AlphaFoldDB" id="A0A2P2N9K2"/>
<evidence type="ECO:0000313" key="1">
    <source>
        <dbReference type="EMBL" id="MBX39080.1"/>
    </source>
</evidence>
<proteinExistence type="predicted"/>
<reference evidence="1" key="1">
    <citation type="submission" date="2018-02" db="EMBL/GenBank/DDBJ databases">
        <title>Rhizophora mucronata_Transcriptome.</title>
        <authorList>
            <person name="Meera S.P."/>
            <person name="Sreeshan A."/>
            <person name="Augustine A."/>
        </authorList>
    </citation>
    <scope>NUCLEOTIDE SEQUENCE</scope>
    <source>
        <tissue evidence="1">Leaf</tissue>
    </source>
</reference>
<protein>
    <submittedName>
        <fullName evidence="1">Uncharacterized protein</fullName>
    </submittedName>
</protein>
<name>A0A2P2N9K2_RHIMU</name>
<sequence length="23" mass="2854">MHWPKQMQQHTIKLFILNSWSLS</sequence>